<dbReference type="KEGG" id="mco:MCJ_004340"/>
<dbReference type="Proteomes" id="UP000001491">
    <property type="component" value="Chromosome"/>
</dbReference>
<reference evidence="2" key="1">
    <citation type="journal article" date="2009" name="BMC Bioinformatics">
        <title>The Mycoplasma conjunctivae genome sequencing, annotation and analysis.</title>
        <authorList>
            <person name="Calderon-Copete S.P."/>
            <person name="Wigger G."/>
            <person name="Wunderlin C."/>
            <person name="Schmidheini T."/>
            <person name="Frey J."/>
            <person name="Quail M.A."/>
            <person name="Falquet L."/>
        </authorList>
    </citation>
    <scope>NUCLEOTIDE SEQUENCE [LARGE SCALE GENOMIC DNA]</scope>
    <source>
        <strain evidence="2">ATCC 25834 / NCTC 10147 / HRC/581</strain>
    </source>
</reference>
<gene>
    <name evidence="1" type="ordered locus">MCJ_004340</name>
</gene>
<dbReference type="eggNOG" id="ENOG5032EJ0">
    <property type="taxonomic scope" value="Bacteria"/>
</dbReference>
<dbReference type="EMBL" id="FM864216">
    <property type="protein sequence ID" value="CAT05131.1"/>
    <property type="molecule type" value="Genomic_DNA"/>
</dbReference>
<dbReference type="HOGENOM" id="CLU_228391_0_0_14"/>
<protein>
    <submittedName>
        <fullName evidence="1">Uncharacterized protein</fullName>
    </submittedName>
</protein>
<name>C5J6M7_MESCH</name>
<keyword evidence="2" id="KW-1185">Reference proteome</keyword>
<sequence length="2519" mass="279299">MLHFFYLKNTIAVIDLTGLDKAATYEIERVEYANGVAPDPQATQFTELKKSDGGTVTSTLKLIAESTTIKSISYNSSDTKATIEVQFDEKDKEFLKDRYFKFVFKPISGGRNVEATGQVSNANGSEAKINLEFNGSPTLEPATYYTIEKIENVKENGAGAPAGAASTANDEFHPLTKISYQAGISQKAFFATKPQISDIEFVQNSETSYTATFNIKDPLAGQTNSFEGKSVKVYYEKLPKDKIAEKNTFAIANPTNQADQTIKLNGDVKEKTATISGNSFSVRLDDLDKNAYYKILGVSVDLSNDNTKLTTDSEIKDSSNNYLFNFANNISDVNRSFHVIPESATITEVQQGEKSLNKAKLTFTFDKDKGDFFLANNSYKDNLKLVYRGIGGNSQAQEVNLTKMSGDENSDSTEVKFEANISQLDPGSLYSIIGIKDKRTEDRERFKQANTSVGPYPIVYTFGPSTTRTFATLASIAEIRSSAVVGEQTAQTISIRLKDQGDTFKNNGQPKILELTYAQDTSENPTAQDKTVEIPVTNGQGSIKLTSLAKYGNYTIKSIKEKDTGTPILVHEEGNTNTPKDIPFEQSITDKQQNKFQVQPTSVKVDDFKVVSIDSTTAKVKFTFDNADKLYLDNFTNLRLNYSAADGRPLTSSVGRVTDDKGQKIVEFDLTNLEPAKYSVDGLTFEYPLNSSEKRVKVEFAESLNISKRSFTTQPQIIAARAQGTGDKSASFELELADPHASFVGRQVKIDYRTKRTRGSRQVRSALASGLKSEQGSLITTLFADGTSAKALVNIEGLRKDTTYEIVSIELIGGLKNPMEITQPPVPPAQDYTIEDDSTKTNLITKEFTTLATSALVTHVESSVSSATSATVKVFFNFDDDFLLTKNQALYLRYRSSKGGAFKVSPTSVSPTRDAKRGFYYEFSLTDLDEGSKNSLIDLSTTNTTSVDNDLKISVGGDAANIDRRSWTTTPTLADLNFISSQNSALLRFKLENTGQTDYDNKNVKIKYKKISDITNKNQLDVEQEFSNTTTITNGIIQANIERLERGSFYKLESLAITDPNGANEIPIAFSSEFPHNTNHDIFNTKVENASLQDIVVLNNDKNVHAGKFEIKFDASQTFLIGNYQAAIRYGTKDNKVPQLTSQFVDVTKGAGMDIKADISLTNLVAGQNYEVKEVILQRKANKQFIENVIFLPQQLSLVNNPAQENGQGELKFKSQDNPALKTKVSVAAIFSNSTREKQATIDVFFNNVNQLLYDDAQVKLKYKLKTTGALSVYSDDQVHEETATFSRAESKATFNLDSLIKDSEYSIEAIEWMDRSVDAPQAAHFKTANFRNTGIGTSGVEIPFDGQLSDRDNFQRKFNVIAQTATINNIEISNITNNAANLKVKFAVQDDAYLHNQQIALKLKQLASASQGQNQQQLIVYSKQADIDVASQHMSDKARAGEIEATFDLSQLEAGSKYQVESAIISGKTVTVNLNSTIDTDANNFTDATRNRATFVTKTEITNIVASNIGDNSANLMVTLADSGQVLNGKMAKLKLKPISIVGLNKDVGNAQPVEVTGMLTTTTTTTTTTSGVFNFTSMNKLQKHTRYEVESFTVDDSTFKASNSNSASISFSDDFGTNKILEANKFVTTTGSTLEYDKADNRPDLDGNKIINGYSTRATGVDSAEIEFIFDKLNVAIARGHQFELYYAKISTGRETDERGGGTTPDPTSTVKKATTLAEVQDINGDAAHGRLKFILNSSNSSLDHSSTYAVVGINNTTTGNFITLSNLSGVSPASVAGSSVTIPTINGDKQDTIKFTTQIPLPKVTSIEVGDSTPLNDGTFNGDYAFETKITIQFDKNAEYAFDDTTVIPNNNFKVRVRAQERKRFVVERNRNSDGTNRTEKFTQSETGFNFDDTETSFGNGEKYQVTDLRYFPDPLGNKLEFKIKANDIRRLMGAELEFHIGQDKSTSNTLKYYKYVGHGGRNGNDKLATQQSEAVVIDRNAEGNKITAQIKPQILIEDAVNSDVIIPGLIGYTFAVYDPLHYLKEVDPFADPIATDLRYLLTPYSTFAGNIEFKDVPHSVNLSNNVTTNNGNILLDTGIINTNRDVGKFNLKNPFSERYTRRNVDDFRVLGGYRENNLSTIGGNLVQRFNQTKPQFVRIWSAEDYNHFLNRGGNADSLHYGRDTAFITFYYYVEDELRGGQRNLDNRDFRKNSSIAKQFIFFDLTKLKFFETAKNRNSTIVRRNPIRSIFTFPHRHKDDIALPQLKKRDYINARFPHISFAPTDRSPLYLGTSPDGQRFDKYINLKIGYDGRANQNNSSSTLRYIAVGNNDRFVGINFNNIPGGDKGGYAYSTGQNGGGGGSLLNDNQSGSLKLDFNSIQYRDIYARIYDVEYNRGSKQLTAKFAWPNTFASEVFLTRGRGLQPNHYIQLTAAFKARDGKIFLAGTRNNTAASPSQQIQFLNDQYFTNFTFDLNNFTQGSNPYRPHVDGPLTLLGFWGRFAKGEDRTNNPPDAVARTIYYQPDQYYTSIVKTIKW</sequence>
<proteinExistence type="predicted"/>
<organism evidence="1 2">
    <name type="scientific">Mesomycoplasma conjunctivae (strain ATCC 25834 / NCTC 10147 / HRC/581)</name>
    <name type="common">Mycoplasma conjunctivae</name>
    <dbReference type="NCBI Taxonomy" id="572263"/>
    <lineage>
        <taxon>Bacteria</taxon>
        <taxon>Bacillati</taxon>
        <taxon>Mycoplasmatota</taxon>
        <taxon>Mycoplasmoidales</taxon>
        <taxon>Metamycoplasmataceae</taxon>
        <taxon>Mesomycoplasma</taxon>
    </lineage>
</organism>
<evidence type="ECO:0000313" key="2">
    <source>
        <dbReference type="Proteomes" id="UP000001491"/>
    </source>
</evidence>
<evidence type="ECO:0000313" key="1">
    <source>
        <dbReference type="EMBL" id="CAT05131.1"/>
    </source>
</evidence>
<accession>C5J6M7</accession>